<accession>A0ACB5U9L2</accession>
<name>A0ACB5U9L2_AMBMO</name>
<comment type="caution">
    <text evidence="1">The sequence shown here is derived from an EMBL/GenBank/DDBJ whole genome shotgun (WGS) entry which is preliminary data.</text>
</comment>
<gene>
    <name evidence="1" type="ORF">Amon02_001241100</name>
</gene>
<organism evidence="1 2">
    <name type="scientific">Ambrosiozyma monospora</name>
    <name type="common">Yeast</name>
    <name type="synonym">Endomycopsis monosporus</name>
    <dbReference type="NCBI Taxonomy" id="43982"/>
    <lineage>
        <taxon>Eukaryota</taxon>
        <taxon>Fungi</taxon>
        <taxon>Dikarya</taxon>
        <taxon>Ascomycota</taxon>
        <taxon>Saccharomycotina</taxon>
        <taxon>Pichiomycetes</taxon>
        <taxon>Pichiales</taxon>
        <taxon>Pichiaceae</taxon>
        <taxon>Ambrosiozyma</taxon>
    </lineage>
</organism>
<proteinExistence type="predicted"/>
<sequence length="159" mass="17211">MSTNSKDIPTADEKLSSTSPDTDHEINALLPDYGKRSYFKVGFLVKLNLLMFVVSLASTNTGYDGSLLNSFQSMPNWRQAMHHNGKEPKGAILGALSNGITFGTILACLCAAQLSDHFGRRHCIAAGNIIMIIGVVIQSAAQDYAMFLVARIIIGFDKS</sequence>
<evidence type="ECO:0000313" key="1">
    <source>
        <dbReference type="EMBL" id="GMF05642.1"/>
    </source>
</evidence>
<protein>
    <submittedName>
        <fullName evidence="1">Unnamed protein product</fullName>
    </submittedName>
</protein>
<keyword evidence="2" id="KW-1185">Reference proteome</keyword>
<evidence type="ECO:0000313" key="2">
    <source>
        <dbReference type="Proteomes" id="UP001165064"/>
    </source>
</evidence>
<reference evidence="1" key="1">
    <citation type="submission" date="2023-04" db="EMBL/GenBank/DDBJ databases">
        <title>Ambrosiozyma monospora NBRC 10751.</title>
        <authorList>
            <person name="Ichikawa N."/>
            <person name="Sato H."/>
            <person name="Tonouchi N."/>
        </authorList>
    </citation>
    <scope>NUCLEOTIDE SEQUENCE</scope>
    <source>
        <strain evidence="1">NBRC 10751</strain>
    </source>
</reference>
<dbReference type="Proteomes" id="UP001165064">
    <property type="component" value="Unassembled WGS sequence"/>
</dbReference>
<dbReference type="EMBL" id="BSXS01014549">
    <property type="protein sequence ID" value="GMF05642.1"/>
    <property type="molecule type" value="Genomic_DNA"/>
</dbReference>